<organism evidence="2 3">
    <name type="scientific">Ranatra chinensis</name>
    <dbReference type="NCBI Taxonomy" id="642074"/>
    <lineage>
        <taxon>Eukaryota</taxon>
        <taxon>Metazoa</taxon>
        <taxon>Ecdysozoa</taxon>
        <taxon>Arthropoda</taxon>
        <taxon>Hexapoda</taxon>
        <taxon>Insecta</taxon>
        <taxon>Pterygota</taxon>
        <taxon>Neoptera</taxon>
        <taxon>Paraneoptera</taxon>
        <taxon>Hemiptera</taxon>
        <taxon>Heteroptera</taxon>
        <taxon>Panheteroptera</taxon>
        <taxon>Nepomorpha</taxon>
        <taxon>Nepidae</taxon>
        <taxon>Ranatrinae</taxon>
        <taxon>Ranatra</taxon>
    </lineage>
</organism>
<sequence>MASKRRNMFRKNKTQETTEKGAKRDLAEFALAPYRIFPIAFLFREKSEGIFVKEMIGNQSHDRSKSWDAVPWTQAFRFIDGRRQQSRNKQNHKQVGSKVHAGKGVLFSPSTFRDLDSARANDKDRAQSPYTTAVVLVHKGPRNEGVVGGKGEGFFGRWRGKSPPRMRTLGE</sequence>
<proteinExistence type="predicted"/>
<dbReference type="AlphaFoldDB" id="A0ABD0XTU7"/>
<comment type="caution">
    <text evidence="2">The sequence shown here is derived from an EMBL/GenBank/DDBJ whole genome shotgun (WGS) entry which is preliminary data.</text>
</comment>
<keyword evidence="3" id="KW-1185">Reference proteome</keyword>
<evidence type="ECO:0000256" key="1">
    <source>
        <dbReference type="SAM" id="MobiDB-lite"/>
    </source>
</evidence>
<feature type="compositionally biased region" description="Basic residues" evidence="1">
    <location>
        <begin position="1"/>
        <end position="12"/>
    </location>
</feature>
<gene>
    <name evidence="2" type="ORF">AAG570_008114</name>
</gene>
<reference evidence="2 3" key="1">
    <citation type="submission" date="2024-07" db="EMBL/GenBank/DDBJ databases">
        <title>Chromosome-level genome assembly of the water stick insect Ranatra chinensis (Heteroptera: Nepidae).</title>
        <authorList>
            <person name="Liu X."/>
        </authorList>
    </citation>
    <scope>NUCLEOTIDE SEQUENCE [LARGE SCALE GENOMIC DNA]</scope>
    <source>
        <strain evidence="2">Cailab_2021Rc</strain>
        <tissue evidence="2">Muscle</tissue>
    </source>
</reference>
<evidence type="ECO:0000313" key="3">
    <source>
        <dbReference type="Proteomes" id="UP001558652"/>
    </source>
</evidence>
<name>A0ABD0XTU7_9HEMI</name>
<feature type="region of interest" description="Disordered" evidence="1">
    <location>
        <begin position="1"/>
        <end position="21"/>
    </location>
</feature>
<dbReference type="EMBL" id="JBFDAA010000022">
    <property type="protein sequence ID" value="KAL1110586.1"/>
    <property type="molecule type" value="Genomic_DNA"/>
</dbReference>
<dbReference type="Proteomes" id="UP001558652">
    <property type="component" value="Unassembled WGS sequence"/>
</dbReference>
<accession>A0ABD0XTU7</accession>
<protein>
    <submittedName>
        <fullName evidence="2">Uncharacterized protein</fullName>
    </submittedName>
</protein>
<feature type="region of interest" description="Disordered" evidence="1">
    <location>
        <begin position="148"/>
        <end position="171"/>
    </location>
</feature>
<evidence type="ECO:0000313" key="2">
    <source>
        <dbReference type="EMBL" id="KAL1110586.1"/>
    </source>
</evidence>